<evidence type="ECO:0000313" key="1">
    <source>
        <dbReference type="EMBL" id="KAJ1195237.1"/>
    </source>
</evidence>
<dbReference type="Proteomes" id="UP001066276">
    <property type="component" value="Chromosome 2_2"/>
</dbReference>
<keyword evidence="2" id="KW-1185">Reference proteome</keyword>
<organism evidence="1 2">
    <name type="scientific">Pleurodeles waltl</name>
    <name type="common">Iberian ribbed newt</name>
    <dbReference type="NCBI Taxonomy" id="8319"/>
    <lineage>
        <taxon>Eukaryota</taxon>
        <taxon>Metazoa</taxon>
        <taxon>Chordata</taxon>
        <taxon>Craniata</taxon>
        <taxon>Vertebrata</taxon>
        <taxon>Euteleostomi</taxon>
        <taxon>Amphibia</taxon>
        <taxon>Batrachia</taxon>
        <taxon>Caudata</taxon>
        <taxon>Salamandroidea</taxon>
        <taxon>Salamandridae</taxon>
        <taxon>Pleurodelinae</taxon>
        <taxon>Pleurodeles</taxon>
    </lineage>
</organism>
<comment type="caution">
    <text evidence="1">The sequence shown here is derived from an EMBL/GenBank/DDBJ whole genome shotgun (WGS) entry which is preliminary data.</text>
</comment>
<dbReference type="AlphaFoldDB" id="A0AAV7V391"/>
<accession>A0AAV7V391</accession>
<name>A0AAV7V391_PLEWA</name>
<sequence>MGSAQGSEDSLPLIGSAPQRDITELYCEGPITLPCQGGLRLPWKALCKIYGHRKNSAPGATGEGRLWRAESAWSDRRETIVVRSTALDCQREKSSVGALRWNQRSYLVRVHRESSGVSALLRSSAGLNFRELGRRNLG</sequence>
<gene>
    <name evidence="1" type="ORF">NDU88_004518</name>
</gene>
<reference evidence="1" key="1">
    <citation type="journal article" date="2022" name="bioRxiv">
        <title>Sequencing and chromosome-scale assembly of the giantPleurodeles waltlgenome.</title>
        <authorList>
            <person name="Brown T."/>
            <person name="Elewa A."/>
            <person name="Iarovenko S."/>
            <person name="Subramanian E."/>
            <person name="Araus A.J."/>
            <person name="Petzold A."/>
            <person name="Susuki M."/>
            <person name="Suzuki K.-i.T."/>
            <person name="Hayashi T."/>
            <person name="Toyoda A."/>
            <person name="Oliveira C."/>
            <person name="Osipova E."/>
            <person name="Leigh N.D."/>
            <person name="Simon A."/>
            <person name="Yun M.H."/>
        </authorList>
    </citation>
    <scope>NUCLEOTIDE SEQUENCE</scope>
    <source>
        <strain evidence="1">20211129_DDA</strain>
        <tissue evidence="1">Liver</tissue>
    </source>
</reference>
<proteinExistence type="predicted"/>
<dbReference type="EMBL" id="JANPWB010000004">
    <property type="protein sequence ID" value="KAJ1195237.1"/>
    <property type="molecule type" value="Genomic_DNA"/>
</dbReference>
<evidence type="ECO:0000313" key="2">
    <source>
        <dbReference type="Proteomes" id="UP001066276"/>
    </source>
</evidence>
<protein>
    <submittedName>
        <fullName evidence="1">Uncharacterized protein</fullName>
    </submittedName>
</protein>